<name>A0A4Y2V3H9_ARAVE</name>
<dbReference type="EMBL" id="BGPR01042018">
    <property type="protein sequence ID" value="GBO18400.1"/>
    <property type="molecule type" value="Genomic_DNA"/>
</dbReference>
<accession>A0A4Y2V3H9</accession>
<dbReference type="Proteomes" id="UP000499080">
    <property type="component" value="Unassembled WGS sequence"/>
</dbReference>
<gene>
    <name evidence="2" type="ORF">AVEN_8107_1</name>
</gene>
<protein>
    <submittedName>
        <fullName evidence="2">Uncharacterized protein</fullName>
    </submittedName>
</protein>
<feature type="compositionally biased region" description="Polar residues" evidence="1">
    <location>
        <begin position="68"/>
        <end position="83"/>
    </location>
</feature>
<sequence length="394" mass="45517">SPVPLKNMDIKSAFLAAGSRKRKALSPTVPKSQSKSLKLADDKSGDIIDIVEIVDDDEISAECKENTDLNTTDSQNILQANRKVSSEDLDSEDKKVCSEKETNKNSSNESMDEDFDSSNELNSSNLNNSVNVSELSENVESQNKTESDLNTSIDCNRLASSESKSKKSLETDQTDSQPKKKKKKMTPEEAKARATEREQKHKEKLLKKEELEAQKKQKKEEIEKRRLQKEQEKREKEEEKKEKERIRLEKKEQEEKERLQKLKEKEELKKQRQLMLEETCLNSNRYIAMNRYLKRPNQALADEEKQKKRKNNQRFRKEYSEKWPCLIPGKEGYARCSVCNTEFSITHGGKDDCRRHVSGPKHSDLVKAQLQQQSISNFYPSKLEENGVIKAETL</sequence>
<evidence type="ECO:0000256" key="1">
    <source>
        <dbReference type="SAM" id="MobiDB-lite"/>
    </source>
</evidence>
<feature type="compositionally biased region" description="Low complexity" evidence="1">
    <location>
        <begin position="118"/>
        <end position="141"/>
    </location>
</feature>
<feature type="non-terminal residue" evidence="2">
    <location>
        <position position="1"/>
    </location>
</feature>
<feature type="region of interest" description="Disordered" evidence="1">
    <location>
        <begin position="19"/>
        <end position="41"/>
    </location>
</feature>
<dbReference type="AlphaFoldDB" id="A0A4Y2V3H9"/>
<feature type="compositionally biased region" description="Basic and acidic residues" evidence="1">
    <location>
        <begin position="92"/>
        <end position="103"/>
    </location>
</feature>
<feature type="compositionally biased region" description="Polar residues" evidence="1">
    <location>
        <begin position="142"/>
        <end position="154"/>
    </location>
</feature>
<proteinExistence type="predicted"/>
<feature type="region of interest" description="Disordered" evidence="1">
    <location>
        <begin position="65"/>
        <end position="259"/>
    </location>
</feature>
<feature type="compositionally biased region" description="Basic and acidic residues" evidence="1">
    <location>
        <begin position="185"/>
        <end position="259"/>
    </location>
</feature>
<reference evidence="2 3" key="1">
    <citation type="journal article" date="2019" name="Sci. Rep.">
        <title>Orb-weaving spider Araneus ventricosus genome elucidates the spidroin gene catalogue.</title>
        <authorList>
            <person name="Kono N."/>
            <person name="Nakamura H."/>
            <person name="Ohtoshi R."/>
            <person name="Moran D.A.P."/>
            <person name="Shinohara A."/>
            <person name="Yoshida Y."/>
            <person name="Fujiwara M."/>
            <person name="Mori M."/>
            <person name="Tomita M."/>
            <person name="Arakawa K."/>
        </authorList>
    </citation>
    <scope>NUCLEOTIDE SEQUENCE [LARGE SCALE GENOMIC DNA]</scope>
</reference>
<evidence type="ECO:0000313" key="3">
    <source>
        <dbReference type="Proteomes" id="UP000499080"/>
    </source>
</evidence>
<comment type="caution">
    <text evidence="2">The sequence shown here is derived from an EMBL/GenBank/DDBJ whole genome shotgun (WGS) entry which is preliminary data.</text>
</comment>
<evidence type="ECO:0000313" key="2">
    <source>
        <dbReference type="EMBL" id="GBO18400.1"/>
    </source>
</evidence>
<keyword evidence="3" id="KW-1185">Reference proteome</keyword>
<organism evidence="2 3">
    <name type="scientific">Araneus ventricosus</name>
    <name type="common">Orbweaver spider</name>
    <name type="synonym">Epeira ventricosa</name>
    <dbReference type="NCBI Taxonomy" id="182803"/>
    <lineage>
        <taxon>Eukaryota</taxon>
        <taxon>Metazoa</taxon>
        <taxon>Ecdysozoa</taxon>
        <taxon>Arthropoda</taxon>
        <taxon>Chelicerata</taxon>
        <taxon>Arachnida</taxon>
        <taxon>Araneae</taxon>
        <taxon>Araneomorphae</taxon>
        <taxon>Entelegynae</taxon>
        <taxon>Araneoidea</taxon>
        <taxon>Araneidae</taxon>
        <taxon>Araneus</taxon>
    </lineage>
</organism>